<dbReference type="EMBL" id="ACGO02000002">
    <property type="protein sequence ID" value="EFJ69474.1"/>
    <property type="molecule type" value="Genomic_DNA"/>
</dbReference>
<evidence type="ECO:0000313" key="2">
    <source>
        <dbReference type="EMBL" id="EFJ69474.1"/>
    </source>
</evidence>
<feature type="transmembrane region" description="Helical" evidence="1">
    <location>
        <begin position="20"/>
        <end position="36"/>
    </location>
</feature>
<dbReference type="PIRSF" id="PIRSF037394">
    <property type="entry name" value="ABC_thiamine-permease_YkoE_prd"/>
    <property type="match status" value="1"/>
</dbReference>
<feature type="transmembrane region" description="Helical" evidence="1">
    <location>
        <begin position="127"/>
        <end position="146"/>
    </location>
</feature>
<gene>
    <name evidence="2" type="ORF">HMPREF0514_11544</name>
</gene>
<keyword evidence="1" id="KW-1133">Transmembrane helix</keyword>
<feature type="transmembrane region" description="Helical" evidence="1">
    <location>
        <begin position="56"/>
        <end position="76"/>
    </location>
</feature>
<name>A0AA87AL51_9LACO</name>
<sequence length="196" mass="22150">MRWLFLFWEEKMKKLHVRDIILIALIAIIFGLIYLASDGLYNVLTALLTPVGYGMLANDIMMGIWCMAGPLAGFLVRLPGAAFLGEFLGSCVELLAGEQWGAVNLISGAVQGLGCELGFTFTSYHRYNWFTLFLSATTTTIVTYLYDFIKNGYSYFSTFNMIFYFVVRWLSMLLFTCVLVKLIINLLVKAHVVQTN</sequence>
<protein>
    <recommendedName>
        <fullName evidence="4">ABC transporter, permease protein</fullName>
    </recommendedName>
</protein>
<evidence type="ECO:0008006" key="4">
    <source>
        <dbReference type="Google" id="ProtNLM"/>
    </source>
</evidence>
<organism evidence="2 3">
    <name type="scientific">Lactobacillus paragasseri JV-V03</name>
    <dbReference type="NCBI Taxonomy" id="525326"/>
    <lineage>
        <taxon>Bacteria</taxon>
        <taxon>Bacillati</taxon>
        <taxon>Bacillota</taxon>
        <taxon>Bacilli</taxon>
        <taxon>Lactobacillales</taxon>
        <taxon>Lactobacillaceae</taxon>
        <taxon>Lactobacillus</taxon>
    </lineage>
</organism>
<dbReference type="Pfam" id="PF09819">
    <property type="entry name" value="ABC_cobalt"/>
    <property type="match status" value="1"/>
</dbReference>
<reference evidence="2 3" key="1">
    <citation type="submission" date="2010-06" db="EMBL/GenBank/DDBJ databases">
        <authorList>
            <person name="Muzny D."/>
            <person name="Qin X."/>
            <person name="Buhay C."/>
            <person name="Dugan-Rocha S."/>
            <person name="Ding Y."/>
            <person name="Chen G."/>
            <person name="Hawes A."/>
            <person name="Holder M."/>
            <person name="Jhangiani S."/>
            <person name="Johnson A."/>
            <person name="Khan Z."/>
            <person name="Li Z."/>
            <person name="Liu W."/>
            <person name="Liu X."/>
            <person name="Perez L."/>
            <person name="Shen H."/>
            <person name="Wang Q."/>
            <person name="Watt J."/>
            <person name="Xi L."/>
            <person name="Xin Y."/>
            <person name="Zhou J."/>
            <person name="Deng J."/>
            <person name="Jiang H."/>
            <person name="Liu Y."/>
            <person name="Qu J."/>
            <person name="Song X.-Z."/>
            <person name="Zhang L."/>
            <person name="Villasana D."/>
            <person name="Johnson A."/>
            <person name="Liu J."/>
            <person name="Liyanage D."/>
            <person name="Lorensuhewa L."/>
            <person name="Robinson T."/>
            <person name="Song A."/>
            <person name="Song B.-B."/>
            <person name="Dinh H."/>
            <person name="Thornton R."/>
            <person name="Coyle M."/>
            <person name="Francisco L."/>
            <person name="Jackson L."/>
            <person name="Javaid M."/>
            <person name="Korchina V."/>
            <person name="Kovar C."/>
            <person name="Mata R."/>
            <person name="Mathew T."/>
            <person name="Ngo R."/>
            <person name="Nguyen L."/>
            <person name="Nguyen N."/>
            <person name="Okwuonu G."/>
            <person name="Ongeri F."/>
            <person name="Pham C."/>
            <person name="Simmons D."/>
            <person name="Wilczek-Boney K."/>
            <person name="Hale W."/>
            <person name="Jakkamsetti A."/>
            <person name="Pham P."/>
            <person name="Ruth R."/>
            <person name="San Lucas F."/>
            <person name="Warren J."/>
            <person name="Zhang J."/>
            <person name="Zhao Z."/>
            <person name="Zhou C."/>
            <person name="Zhu D."/>
            <person name="Lee S."/>
            <person name="Bess C."/>
            <person name="Blankenburg K."/>
            <person name="Forbes L."/>
            <person name="Fu Q."/>
            <person name="Gubbala S."/>
            <person name="Hirani K."/>
            <person name="Jayaseelan J.C."/>
            <person name="Lara F."/>
            <person name="Munidasa M."/>
            <person name="Palculict T."/>
            <person name="Patil S."/>
            <person name="Pu L.-L."/>
            <person name="Saada N."/>
            <person name="Tang L."/>
            <person name="Weissenberger G."/>
            <person name="Zhu Y."/>
            <person name="Hemphill L."/>
            <person name="Shang Y."/>
            <person name="Youmans B."/>
            <person name="Ayvaz T."/>
            <person name="Ross M."/>
            <person name="Santibanez J."/>
            <person name="Aqrawi P."/>
            <person name="Gross S."/>
            <person name="Joshi V."/>
            <person name="Fowler G."/>
            <person name="Nazareth L."/>
            <person name="Reid J."/>
            <person name="Worley K."/>
            <person name="Petrosino J."/>
            <person name="Highlander S."/>
            <person name="Gibbs R."/>
        </authorList>
    </citation>
    <scope>NUCLEOTIDE SEQUENCE [LARGE SCALE GENOMIC DNA]</scope>
    <source>
        <strain evidence="2 3">JV-V03</strain>
    </source>
</reference>
<evidence type="ECO:0000256" key="1">
    <source>
        <dbReference type="SAM" id="Phobius"/>
    </source>
</evidence>
<keyword evidence="1" id="KW-0472">Membrane</keyword>
<comment type="caution">
    <text evidence="2">The sequence shown here is derived from an EMBL/GenBank/DDBJ whole genome shotgun (WGS) entry which is preliminary data.</text>
</comment>
<evidence type="ECO:0000313" key="3">
    <source>
        <dbReference type="Proteomes" id="UP000003672"/>
    </source>
</evidence>
<dbReference type="Proteomes" id="UP000003672">
    <property type="component" value="Unassembled WGS sequence"/>
</dbReference>
<dbReference type="InterPro" id="IPR017195">
    <property type="entry name" value="ABC_thiamin-permease_prd"/>
</dbReference>
<proteinExistence type="predicted"/>
<dbReference type="AlphaFoldDB" id="A0AA87AL51"/>
<feature type="transmembrane region" description="Helical" evidence="1">
    <location>
        <begin position="166"/>
        <end position="188"/>
    </location>
</feature>
<keyword evidence="1" id="KW-0812">Transmembrane</keyword>
<accession>A0AA87AL51</accession>